<keyword evidence="1" id="KW-0812">Transmembrane</keyword>
<evidence type="ECO:0000256" key="1">
    <source>
        <dbReference type="SAM" id="Phobius"/>
    </source>
</evidence>
<gene>
    <name evidence="2" type="ORF">V8G54_034758</name>
</gene>
<organism evidence="2 3">
    <name type="scientific">Vigna mungo</name>
    <name type="common">Black gram</name>
    <name type="synonym">Phaseolus mungo</name>
    <dbReference type="NCBI Taxonomy" id="3915"/>
    <lineage>
        <taxon>Eukaryota</taxon>
        <taxon>Viridiplantae</taxon>
        <taxon>Streptophyta</taxon>
        <taxon>Embryophyta</taxon>
        <taxon>Tracheophyta</taxon>
        <taxon>Spermatophyta</taxon>
        <taxon>Magnoliopsida</taxon>
        <taxon>eudicotyledons</taxon>
        <taxon>Gunneridae</taxon>
        <taxon>Pentapetalae</taxon>
        <taxon>rosids</taxon>
        <taxon>fabids</taxon>
        <taxon>Fabales</taxon>
        <taxon>Fabaceae</taxon>
        <taxon>Papilionoideae</taxon>
        <taxon>50 kb inversion clade</taxon>
        <taxon>NPAAA clade</taxon>
        <taxon>indigoferoid/millettioid clade</taxon>
        <taxon>Phaseoleae</taxon>
        <taxon>Vigna</taxon>
    </lineage>
</organism>
<keyword evidence="3" id="KW-1185">Reference proteome</keyword>
<feature type="transmembrane region" description="Helical" evidence="1">
    <location>
        <begin position="67"/>
        <end position="88"/>
    </location>
</feature>
<dbReference type="Proteomes" id="UP001374535">
    <property type="component" value="Chromosome 11"/>
</dbReference>
<proteinExistence type="predicted"/>
<protein>
    <submittedName>
        <fullName evidence="2">Uncharacterized protein</fullName>
    </submittedName>
</protein>
<keyword evidence="1" id="KW-1133">Transmembrane helix</keyword>
<accession>A0AAQ3MDP9</accession>
<keyword evidence="1" id="KW-0472">Membrane</keyword>
<feature type="transmembrane region" description="Helical" evidence="1">
    <location>
        <begin position="20"/>
        <end position="47"/>
    </location>
</feature>
<sequence length="121" mass="14343">MFPNLDLILLTLLHASFVIFLLLLLIFIIFFLLSLAFFLALSSLFLFDFHHFSSLLSQYFKMLKDDLQLALLLLLLFLTHQALDFLTVSKPWQKRNSLAEFRLKPHKSSKRYHIHCFKTLQ</sequence>
<dbReference type="AlphaFoldDB" id="A0AAQ3MDP9"/>
<evidence type="ECO:0000313" key="2">
    <source>
        <dbReference type="EMBL" id="WVY89244.1"/>
    </source>
</evidence>
<dbReference type="EMBL" id="CP144690">
    <property type="protein sequence ID" value="WVY89244.1"/>
    <property type="molecule type" value="Genomic_DNA"/>
</dbReference>
<evidence type="ECO:0000313" key="3">
    <source>
        <dbReference type="Proteomes" id="UP001374535"/>
    </source>
</evidence>
<name>A0AAQ3MDP9_VIGMU</name>
<reference evidence="2 3" key="1">
    <citation type="journal article" date="2023" name="Life. Sci Alliance">
        <title>Evolutionary insights into 3D genome organization and epigenetic landscape of Vigna mungo.</title>
        <authorList>
            <person name="Junaid A."/>
            <person name="Singh B."/>
            <person name="Bhatia S."/>
        </authorList>
    </citation>
    <scope>NUCLEOTIDE SEQUENCE [LARGE SCALE GENOMIC DNA]</scope>
    <source>
        <strain evidence="2">Urdbean</strain>
    </source>
</reference>